<comment type="caution">
    <text evidence="1">The sequence shown here is derived from an EMBL/GenBank/DDBJ whole genome shotgun (WGS) entry which is preliminary data.</text>
</comment>
<keyword evidence="2" id="KW-1185">Reference proteome</keyword>
<dbReference type="OrthoDB" id="10032414at2759"/>
<proteinExistence type="predicted"/>
<reference evidence="1" key="1">
    <citation type="submission" date="2020-07" db="EMBL/GenBank/DDBJ databases">
        <authorList>
            <person name="Nazaruddin N."/>
        </authorList>
    </citation>
    <scope>NUCLEOTIDE SEQUENCE</scope>
</reference>
<gene>
    <name evidence="1" type="ORF">MHI_LOCUS378860</name>
</gene>
<dbReference type="Proteomes" id="UP000752696">
    <property type="component" value="Unassembled WGS sequence"/>
</dbReference>
<evidence type="ECO:0000313" key="2">
    <source>
        <dbReference type="Proteomes" id="UP000752696"/>
    </source>
</evidence>
<feature type="non-terminal residue" evidence="1">
    <location>
        <position position="1"/>
    </location>
</feature>
<evidence type="ECO:0000313" key="1">
    <source>
        <dbReference type="EMBL" id="CAD1473465.1"/>
    </source>
</evidence>
<accession>A0A6V7H5G4</accession>
<protein>
    <submittedName>
        <fullName evidence="1">Uncharacterized protein</fullName>
    </submittedName>
</protein>
<dbReference type="EMBL" id="CAJDYZ010006534">
    <property type="protein sequence ID" value="CAD1473465.1"/>
    <property type="molecule type" value="Genomic_DNA"/>
</dbReference>
<dbReference type="AlphaFoldDB" id="A0A6V7H5G4"/>
<name>A0A6V7H5G4_9HYME</name>
<organism evidence="1 2">
    <name type="scientific">Heterotrigona itama</name>
    <dbReference type="NCBI Taxonomy" id="395501"/>
    <lineage>
        <taxon>Eukaryota</taxon>
        <taxon>Metazoa</taxon>
        <taxon>Ecdysozoa</taxon>
        <taxon>Arthropoda</taxon>
        <taxon>Hexapoda</taxon>
        <taxon>Insecta</taxon>
        <taxon>Pterygota</taxon>
        <taxon>Neoptera</taxon>
        <taxon>Endopterygota</taxon>
        <taxon>Hymenoptera</taxon>
        <taxon>Apocrita</taxon>
        <taxon>Aculeata</taxon>
        <taxon>Apoidea</taxon>
        <taxon>Anthophila</taxon>
        <taxon>Apidae</taxon>
        <taxon>Heterotrigona</taxon>
    </lineage>
</organism>
<sequence length="32" mass="3773">YEERSGLLFTTDTELIKAMVDENPRYIVRELA</sequence>